<dbReference type="Pfam" id="PF06013">
    <property type="entry name" value="WXG100"/>
    <property type="match status" value="1"/>
</dbReference>
<protein>
    <recommendedName>
        <fullName evidence="5">WXG100 family type VII secretion target</fullName>
    </recommendedName>
</protein>
<reference evidence="3" key="2">
    <citation type="submission" date="2021-02" db="EMBL/GenBank/DDBJ databases">
        <title>Aspergillus puulaauensis MK2 genome sequence.</title>
        <authorList>
            <person name="Futagami T."/>
            <person name="Mori K."/>
            <person name="Kadooka C."/>
            <person name="Tanaka T."/>
        </authorList>
    </citation>
    <scope>NUCLEOTIDE SEQUENCE</scope>
    <source>
        <strain evidence="3">MK2</strain>
    </source>
</reference>
<dbReference type="InterPro" id="IPR036689">
    <property type="entry name" value="ESAT-6-like_sf"/>
</dbReference>
<dbReference type="GeneID" id="64970338"/>
<evidence type="ECO:0000313" key="3">
    <source>
        <dbReference type="EMBL" id="BCS20333.1"/>
    </source>
</evidence>
<keyword evidence="4" id="KW-1185">Reference proteome</keyword>
<dbReference type="AlphaFoldDB" id="A0A7R8AKB2"/>
<keyword evidence="2" id="KW-0732">Signal</keyword>
<dbReference type="RefSeq" id="XP_041552527.1">
    <property type="nucleotide sequence ID" value="XM_041699443.1"/>
</dbReference>
<accession>A0A7R8AKB2</accession>
<sequence>MHFSKILPVTLFAALAVAAPAPAPQISVDPEQIKQFSQSIQSFASNTDSGLNDLNGQREALGSSWNGQVAQALEQAFSQFEQAVNEITETASKISSALDGSVQSFDEAEESNAGRFD</sequence>
<organism evidence="3 4">
    <name type="scientific">Aspergillus puulaauensis</name>
    <dbReference type="NCBI Taxonomy" id="1220207"/>
    <lineage>
        <taxon>Eukaryota</taxon>
        <taxon>Fungi</taxon>
        <taxon>Dikarya</taxon>
        <taxon>Ascomycota</taxon>
        <taxon>Pezizomycotina</taxon>
        <taxon>Eurotiomycetes</taxon>
        <taxon>Eurotiomycetidae</taxon>
        <taxon>Eurotiales</taxon>
        <taxon>Aspergillaceae</taxon>
        <taxon>Aspergillus</taxon>
    </lineage>
</organism>
<dbReference type="NCBIfam" id="TIGR03930">
    <property type="entry name" value="WXG100_ESAT6"/>
    <property type="match status" value="1"/>
</dbReference>
<dbReference type="EMBL" id="AP024444">
    <property type="protein sequence ID" value="BCS20333.1"/>
    <property type="molecule type" value="Genomic_DNA"/>
</dbReference>
<feature type="signal peptide" evidence="2">
    <location>
        <begin position="1"/>
        <end position="18"/>
    </location>
</feature>
<feature type="chain" id="PRO_5031058006" description="WXG100 family type VII secretion target" evidence="2">
    <location>
        <begin position="19"/>
        <end position="117"/>
    </location>
</feature>
<dbReference type="Proteomes" id="UP000654913">
    <property type="component" value="Chromosome 2"/>
</dbReference>
<reference evidence="3" key="1">
    <citation type="submission" date="2021-01" db="EMBL/GenBank/DDBJ databases">
        <authorList>
            <consortium name="Aspergillus puulaauensis MK2 genome sequencing consortium"/>
            <person name="Kazuki M."/>
            <person name="Futagami T."/>
        </authorList>
    </citation>
    <scope>NUCLEOTIDE SEQUENCE</scope>
    <source>
        <strain evidence="3">MK2</strain>
    </source>
</reference>
<evidence type="ECO:0000256" key="2">
    <source>
        <dbReference type="SAM" id="SignalP"/>
    </source>
</evidence>
<gene>
    <name evidence="3" type="ORF">APUU_20765S</name>
</gene>
<evidence type="ECO:0000313" key="4">
    <source>
        <dbReference type="Proteomes" id="UP000654913"/>
    </source>
</evidence>
<name>A0A7R8AKB2_9EURO</name>
<dbReference type="InterPro" id="IPR010310">
    <property type="entry name" value="T7SS_ESAT-6-like"/>
</dbReference>
<dbReference type="SUPFAM" id="SSF140453">
    <property type="entry name" value="EsxAB dimer-like"/>
    <property type="match status" value="1"/>
</dbReference>
<dbReference type="KEGG" id="apuu:APUU_20765S"/>
<evidence type="ECO:0008006" key="5">
    <source>
        <dbReference type="Google" id="ProtNLM"/>
    </source>
</evidence>
<dbReference type="OrthoDB" id="4525136at2759"/>
<evidence type="ECO:0000256" key="1">
    <source>
        <dbReference type="SAM" id="MobiDB-lite"/>
    </source>
</evidence>
<proteinExistence type="predicted"/>
<dbReference type="Gene3D" id="1.10.287.1060">
    <property type="entry name" value="ESAT-6-like"/>
    <property type="match status" value="1"/>
</dbReference>
<feature type="region of interest" description="Disordered" evidence="1">
    <location>
        <begin position="98"/>
        <end position="117"/>
    </location>
</feature>